<keyword evidence="1" id="KW-0853">WD repeat</keyword>
<dbReference type="PROSITE" id="PS50294">
    <property type="entry name" value="WD_REPEATS_REGION"/>
    <property type="match status" value="1"/>
</dbReference>
<organism evidence="2 3">
    <name type="scientific">Paramecium pentaurelia</name>
    <dbReference type="NCBI Taxonomy" id="43138"/>
    <lineage>
        <taxon>Eukaryota</taxon>
        <taxon>Sar</taxon>
        <taxon>Alveolata</taxon>
        <taxon>Ciliophora</taxon>
        <taxon>Intramacronucleata</taxon>
        <taxon>Oligohymenophorea</taxon>
        <taxon>Peniculida</taxon>
        <taxon>Parameciidae</taxon>
        <taxon>Paramecium</taxon>
    </lineage>
</organism>
<evidence type="ECO:0000256" key="1">
    <source>
        <dbReference type="PROSITE-ProRule" id="PRU00221"/>
    </source>
</evidence>
<dbReference type="InterPro" id="IPR001680">
    <property type="entry name" value="WD40_rpt"/>
</dbReference>
<dbReference type="Proteomes" id="UP000689195">
    <property type="component" value="Unassembled WGS sequence"/>
</dbReference>
<dbReference type="EMBL" id="CAJJDO010000126">
    <property type="protein sequence ID" value="CAD8201165.1"/>
    <property type="molecule type" value="Genomic_DNA"/>
</dbReference>
<proteinExistence type="predicted"/>
<sequence length="561" mass="66199">MFLPQIIENLDNYQCCYNHNKPLRSVCIEPNYPSNKRFFCEECLKAIHIEVHPLSFIKQKVEDELKNSIQQCEIQLNPFINLLKQFEQKVYNFKDIVLQEINIIIKSTSEWIQKIEVLIKNQFSYSFIDVLEKLSKNIQIKIETQQLINQIKAFNNTQISKLDEKLSKFQQFEQSMAIVEIFQNIKHIQSTPNIFLSQDIQYNFSQDIQQNQKIDQNVLSIQHPYCYAIAINKEKDIIVTSSNQNLRIFQMNQGSIRLMQVHEEKYAKYITTLTFFKSSSLSNNFISGSQDSNIIIWYKNRTNQSQTVWEPQRILHGHTSCINCIISDTFDSLFISGSDDKNIKFWYPQKATKWICQQTVSEHTKSIFGLSINFKGDQLISCGKDLLILVMQNLNKQNWLIKQKIYTQNYGYRLCFITDNIFTFQPHPTNKNEIQIFSIQSNNGNYMKIKDLQIQGDEMSCYYYFPQMYIPQKQMLIAKNGQYVNFIKFSFTQQNTFQDCKLENVIDYGVLSYGEIFGTICEDGEYLITWDLYTKCIQIKKCTESSQTYNNIFRTFTYVSF</sequence>
<dbReference type="PANTHER" id="PTHR19920">
    <property type="entry name" value="WD40 PROTEIN CIAO1"/>
    <property type="match status" value="1"/>
</dbReference>
<reference evidence="2" key="1">
    <citation type="submission" date="2021-01" db="EMBL/GenBank/DDBJ databases">
        <authorList>
            <consortium name="Genoscope - CEA"/>
            <person name="William W."/>
        </authorList>
    </citation>
    <scope>NUCLEOTIDE SEQUENCE</scope>
</reference>
<dbReference type="PROSITE" id="PS50082">
    <property type="entry name" value="WD_REPEATS_2"/>
    <property type="match status" value="1"/>
</dbReference>
<dbReference type="PANTHER" id="PTHR19920:SF0">
    <property type="entry name" value="CYTOSOLIC IRON-SULFUR PROTEIN ASSEMBLY PROTEIN CIAO1-RELATED"/>
    <property type="match status" value="1"/>
</dbReference>
<dbReference type="AlphaFoldDB" id="A0A8S1XJ35"/>
<comment type="caution">
    <text evidence="2">The sequence shown here is derived from an EMBL/GenBank/DDBJ whole genome shotgun (WGS) entry which is preliminary data.</text>
</comment>
<evidence type="ECO:0000313" key="3">
    <source>
        <dbReference type="Proteomes" id="UP000689195"/>
    </source>
</evidence>
<evidence type="ECO:0000313" key="2">
    <source>
        <dbReference type="EMBL" id="CAD8201165.1"/>
    </source>
</evidence>
<dbReference type="GO" id="GO:0016226">
    <property type="term" value="P:iron-sulfur cluster assembly"/>
    <property type="evidence" value="ECO:0007669"/>
    <property type="project" value="TreeGrafter"/>
</dbReference>
<dbReference type="GO" id="GO:0097361">
    <property type="term" value="C:cytosolic [4Fe-4S] assembly targeting complex"/>
    <property type="evidence" value="ECO:0007669"/>
    <property type="project" value="TreeGrafter"/>
</dbReference>
<dbReference type="Pfam" id="PF00400">
    <property type="entry name" value="WD40"/>
    <property type="match status" value="2"/>
</dbReference>
<keyword evidence="3" id="KW-1185">Reference proteome</keyword>
<protein>
    <submittedName>
        <fullName evidence="2">Uncharacterized protein</fullName>
    </submittedName>
</protein>
<feature type="repeat" description="WD" evidence="1">
    <location>
        <begin position="315"/>
        <end position="346"/>
    </location>
</feature>
<gene>
    <name evidence="2" type="ORF">PPENT_87.1.T1260180</name>
</gene>
<dbReference type="OrthoDB" id="300748at2759"/>
<accession>A0A8S1XJ35</accession>
<name>A0A8S1XJ35_9CILI</name>
<dbReference type="SMART" id="SM00320">
    <property type="entry name" value="WD40"/>
    <property type="match status" value="4"/>
</dbReference>